<sequence>MAKYATSSTWDDAAEIALLRCISLYRPLGLDRHFHMVCILNALDAMSGNSDSRDLLPCHVWDKLGEYYNLEGLNEQEEASDDDTEPRWLRNYEKNKELLQSNEAARTRVLEGLDEEEFTLHPKIMFESLVEPRRLEEQAADHVIQKDATCVVPSSSEDDLSDDDPDPATSSQKSSDRDTRPSFASSTRRTTRKRQHEEEDATPGVKDAVATVPTRAGKRRRNAKNEADSSDTLTRPITTRRQQRQAEERESVDEEVKSGGVSSTTEEGASSTPRASRGASARRQSSSAGRNQNVSGSSHASPSPASRAARPRRL</sequence>
<organism evidence="8 9">
    <name type="scientific">Malassezia arunalokei</name>
    <dbReference type="NCBI Taxonomy" id="1514897"/>
    <lineage>
        <taxon>Eukaryota</taxon>
        <taxon>Fungi</taxon>
        <taxon>Dikarya</taxon>
        <taxon>Basidiomycota</taxon>
        <taxon>Ustilaginomycotina</taxon>
        <taxon>Malasseziomycetes</taxon>
        <taxon>Malasseziales</taxon>
        <taxon>Malasseziaceae</taxon>
        <taxon>Malassezia</taxon>
    </lineage>
</organism>
<dbReference type="AlphaFoldDB" id="A0AAJ5YY50"/>
<keyword evidence="5" id="KW-0804">Transcription</keyword>
<feature type="compositionally biased region" description="Acidic residues" evidence="7">
    <location>
        <begin position="156"/>
        <end position="166"/>
    </location>
</feature>
<reference evidence="8 9" key="1">
    <citation type="submission" date="2023-03" db="EMBL/GenBank/DDBJ databases">
        <title>Mating type loci evolution in Malassezia.</title>
        <authorList>
            <person name="Coelho M.A."/>
        </authorList>
    </citation>
    <scope>NUCLEOTIDE SEQUENCE [LARGE SCALE GENOMIC DNA]</scope>
    <source>
        <strain evidence="8 9">CBS 13387</strain>
    </source>
</reference>
<evidence type="ECO:0000256" key="4">
    <source>
        <dbReference type="ARBA" id="ARBA00023015"/>
    </source>
</evidence>
<feature type="region of interest" description="Disordered" evidence="7">
    <location>
        <begin position="145"/>
        <end position="314"/>
    </location>
</feature>
<accession>A0AAJ5YY50</accession>
<dbReference type="PANTHER" id="PTHR13581">
    <property type="entry name" value="MRG-BINDING PROTEIN"/>
    <property type="match status" value="1"/>
</dbReference>
<dbReference type="EMBL" id="CP119916">
    <property type="protein sequence ID" value="WFD14563.1"/>
    <property type="molecule type" value="Genomic_DNA"/>
</dbReference>
<feature type="compositionally biased region" description="Basic and acidic residues" evidence="7">
    <location>
        <begin position="244"/>
        <end position="257"/>
    </location>
</feature>
<comment type="subcellular location">
    <subcellularLocation>
        <location evidence="1">Nucleus</location>
    </subcellularLocation>
</comment>
<evidence type="ECO:0000256" key="3">
    <source>
        <dbReference type="ARBA" id="ARBA00022853"/>
    </source>
</evidence>
<proteinExistence type="inferred from homology"/>
<dbReference type="Pfam" id="PF07904">
    <property type="entry name" value="Eaf7"/>
    <property type="match status" value="1"/>
</dbReference>
<dbReference type="GO" id="GO:0006357">
    <property type="term" value="P:regulation of transcription by RNA polymerase II"/>
    <property type="evidence" value="ECO:0007669"/>
    <property type="project" value="TreeGrafter"/>
</dbReference>
<name>A0AAJ5YY50_9BASI</name>
<dbReference type="Proteomes" id="UP001217582">
    <property type="component" value="Chromosome 1"/>
</dbReference>
<evidence type="ECO:0000256" key="7">
    <source>
        <dbReference type="SAM" id="MobiDB-lite"/>
    </source>
</evidence>
<dbReference type="InterPro" id="IPR012423">
    <property type="entry name" value="Eaf7/MRGBP"/>
</dbReference>
<evidence type="ECO:0000256" key="2">
    <source>
        <dbReference type="ARBA" id="ARBA00007117"/>
    </source>
</evidence>
<evidence type="ECO:0000256" key="1">
    <source>
        <dbReference type="ARBA" id="ARBA00004123"/>
    </source>
</evidence>
<dbReference type="GO" id="GO:0005634">
    <property type="term" value="C:nucleus"/>
    <property type="evidence" value="ECO:0007669"/>
    <property type="project" value="UniProtKB-SubCell"/>
</dbReference>
<evidence type="ECO:0000256" key="6">
    <source>
        <dbReference type="ARBA" id="ARBA00023242"/>
    </source>
</evidence>
<dbReference type="GO" id="GO:0006325">
    <property type="term" value="P:chromatin organization"/>
    <property type="evidence" value="ECO:0007669"/>
    <property type="project" value="UniProtKB-KW"/>
</dbReference>
<evidence type="ECO:0000313" key="9">
    <source>
        <dbReference type="Proteomes" id="UP001217582"/>
    </source>
</evidence>
<keyword evidence="4" id="KW-0805">Transcription regulation</keyword>
<protein>
    <recommendedName>
        <fullName evidence="10">Chromatin modification-related protein EAF7</fullName>
    </recommendedName>
</protein>
<comment type="similarity">
    <text evidence="2">Belongs to the EAF7 family.</text>
</comment>
<feature type="compositionally biased region" description="Low complexity" evidence="7">
    <location>
        <begin position="297"/>
        <end position="308"/>
    </location>
</feature>
<evidence type="ECO:0000256" key="5">
    <source>
        <dbReference type="ARBA" id="ARBA00023163"/>
    </source>
</evidence>
<keyword evidence="6" id="KW-0539">Nucleus</keyword>
<keyword evidence="3" id="KW-0156">Chromatin regulator</keyword>
<evidence type="ECO:0008006" key="10">
    <source>
        <dbReference type="Google" id="ProtNLM"/>
    </source>
</evidence>
<evidence type="ECO:0000313" key="8">
    <source>
        <dbReference type="EMBL" id="WFD14563.1"/>
    </source>
</evidence>
<keyword evidence="9" id="KW-1185">Reference proteome</keyword>
<dbReference type="GO" id="GO:0035267">
    <property type="term" value="C:NuA4 histone acetyltransferase complex"/>
    <property type="evidence" value="ECO:0007669"/>
    <property type="project" value="TreeGrafter"/>
</dbReference>
<gene>
    <name evidence="8" type="ORF">MARU1_000569</name>
</gene>
<feature type="compositionally biased region" description="Low complexity" evidence="7">
    <location>
        <begin position="268"/>
        <end position="290"/>
    </location>
</feature>
<dbReference type="PANTHER" id="PTHR13581:SF5">
    <property type="entry name" value="MRG_MORF4L-BINDING PROTEIN"/>
    <property type="match status" value="1"/>
</dbReference>